<dbReference type="PANTHER" id="PTHR37466">
    <property type="entry name" value="SLR1628 PROTEIN"/>
    <property type="match status" value="1"/>
</dbReference>
<dbReference type="Proteomes" id="UP001301350">
    <property type="component" value="Unassembled WGS sequence"/>
</dbReference>
<protein>
    <recommendedName>
        <fullName evidence="3">DUF2237 domain-containing protein</fullName>
    </recommendedName>
</protein>
<organism evidence="1 2">
    <name type="scientific">Cyanidium caldarium</name>
    <name type="common">Red alga</name>
    <dbReference type="NCBI Taxonomy" id="2771"/>
    <lineage>
        <taxon>Eukaryota</taxon>
        <taxon>Rhodophyta</taxon>
        <taxon>Bangiophyceae</taxon>
        <taxon>Cyanidiales</taxon>
        <taxon>Cyanidiaceae</taxon>
        <taxon>Cyanidium</taxon>
    </lineage>
</organism>
<accession>A0AAV9IRN9</accession>
<keyword evidence="2" id="KW-1185">Reference proteome</keyword>
<evidence type="ECO:0008006" key="3">
    <source>
        <dbReference type="Google" id="ProtNLM"/>
    </source>
</evidence>
<dbReference type="Pfam" id="PF09996">
    <property type="entry name" value="DUF2237"/>
    <property type="match status" value="1"/>
</dbReference>
<name>A0AAV9IRN9_CYACA</name>
<dbReference type="InterPro" id="IPR018714">
    <property type="entry name" value="DUF2237"/>
</dbReference>
<sequence length="133" mass="14554">MTVSESAYARGRNVLGGPLRTCCLAPRTGFYRDGYCATGPEDIGVHTVCAEVTTEFLRFTGSRGNDLASPAPQYGFPGLRPGDRWCLCASRWKEAYDAGVAPPVILEACHENTLRVVPLEVLQEFAVSTERER</sequence>
<proteinExistence type="predicted"/>
<reference evidence="1 2" key="1">
    <citation type="submission" date="2022-07" db="EMBL/GenBank/DDBJ databases">
        <title>Genome-wide signatures of adaptation to extreme environments.</title>
        <authorList>
            <person name="Cho C.H."/>
            <person name="Yoon H.S."/>
        </authorList>
    </citation>
    <scope>NUCLEOTIDE SEQUENCE [LARGE SCALE GENOMIC DNA]</scope>
    <source>
        <strain evidence="1 2">DBV 063 E5</strain>
    </source>
</reference>
<dbReference type="EMBL" id="JANCYW010000003">
    <property type="protein sequence ID" value="KAK4534907.1"/>
    <property type="molecule type" value="Genomic_DNA"/>
</dbReference>
<evidence type="ECO:0000313" key="2">
    <source>
        <dbReference type="Proteomes" id="UP001301350"/>
    </source>
</evidence>
<dbReference type="Gene3D" id="3.30.56.110">
    <property type="entry name" value="Protein of unknown function DUF2237"/>
    <property type="match status" value="1"/>
</dbReference>
<evidence type="ECO:0000313" key="1">
    <source>
        <dbReference type="EMBL" id="KAK4534907.1"/>
    </source>
</evidence>
<comment type="caution">
    <text evidence="1">The sequence shown here is derived from an EMBL/GenBank/DDBJ whole genome shotgun (WGS) entry which is preliminary data.</text>
</comment>
<dbReference type="PANTHER" id="PTHR37466:SF1">
    <property type="entry name" value="SLR1628 PROTEIN"/>
    <property type="match status" value="1"/>
</dbReference>
<gene>
    <name evidence="1" type="ORF">CDCA_CDCA03G0932</name>
</gene>
<dbReference type="AlphaFoldDB" id="A0AAV9IRN9"/>